<protein>
    <recommendedName>
        <fullName evidence="1">PRD domain-containing protein</fullName>
    </recommendedName>
</protein>
<evidence type="ECO:0000313" key="3">
    <source>
        <dbReference type="Proteomes" id="UP000075476"/>
    </source>
</evidence>
<dbReference type="InterPro" id="IPR036634">
    <property type="entry name" value="PRD_sf"/>
</dbReference>
<dbReference type="Proteomes" id="UP000075476">
    <property type="component" value="Unassembled WGS sequence"/>
</dbReference>
<dbReference type="GO" id="GO:0006355">
    <property type="term" value="P:regulation of DNA-templated transcription"/>
    <property type="evidence" value="ECO:0007669"/>
    <property type="project" value="InterPro"/>
</dbReference>
<sequence length="116" mass="13185">MIQEKLVVLRDSNTIDESVYGYAQATISLLKNNNIIKEDDEADGFITHLAMATERQRKGEAVDPMDSLVAEQIELDPNAKQAKQQWAEIAELSPISFHENELNFLYLHIITLLSNR</sequence>
<reference evidence="2 3" key="1">
    <citation type="submission" date="2015-12" db="EMBL/GenBank/DDBJ databases">
        <title>Bacillus cereus Group isolate.</title>
        <authorList>
            <person name="Kovac J."/>
        </authorList>
    </citation>
    <scope>NUCLEOTIDE SEQUENCE [LARGE SCALE GENOMIC DNA]</scope>
    <source>
        <strain evidence="2 3">FSL K6-0073</strain>
    </source>
</reference>
<dbReference type="Gene3D" id="1.10.1790.10">
    <property type="entry name" value="PRD domain"/>
    <property type="match status" value="1"/>
</dbReference>
<proteinExistence type="predicted"/>
<accession>A0A9X0MK43</accession>
<name>A0A9X0MK43_BACCE</name>
<comment type="caution">
    <text evidence="2">The sequence shown here is derived from an EMBL/GenBank/DDBJ whole genome shotgun (WGS) entry which is preliminary data.</text>
</comment>
<dbReference type="SUPFAM" id="SSF63520">
    <property type="entry name" value="PTS-regulatory domain, PRD"/>
    <property type="match status" value="1"/>
</dbReference>
<dbReference type="EMBL" id="LOMO01000031">
    <property type="protein sequence ID" value="KXY46246.1"/>
    <property type="molecule type" value="Genomic_DNA"/>
</dbReference>
<evidence type="ECO:0000313" key="2">
    <source>
        <dbReference type="EMBL" id="KXY46246.1"/>
    </source>
</evidence>
<feature type="domain" description="PRD" evidence="1">
    <location>
        <begin position="14"/>
        <end position="116"/>
    </location>
</feature>
<gene>
    <name evidence="2" type="ORF">AT268_12315</name>
</gene>
<dbReference type="Pfam" id="PF00874">
    <property type="entry name" value="PRD"/>
    <property type="match status" value="1"/>
</dbReference>
<evidence type="ECO:0000259" key="1">
    <source>
        <dbReference type="PROSITE" id="PS51372"/>
    </source>
</evidence>
<organism evidence="2 3">
    <name type="scientific">Bacillus cereus</name>
    <dbReference type="NCBI Taxonomy" id="1396"/>
    <lineage>
        <taxon>Bacteria</taxon>
        <taxon>Bacillati</taxon>
        <taxon>Bacillota</taxon>
        <taxon>Bacilli</taxon>
        <taxon>Bacillales</taxon>
        <taxon>Bacillaceae</taxon>
        <taxon>Bacillus</taxon>
        <taxon>Bacillus cereus group</taxon>
    </lineage>
</organism>
<dbReference type="AlphaFoldDB" id="A0A9X0MK43"/>
<dbReference type="PROSITE" id="PS51372">
    <property type="entry name" value="PRD_2"/>
    <property type="match status" value="1"/>
</dbReference>
<dbReference type="RefSeq" id="WP_061663113.1">
    <property type="nucleotide sequence ID" value="NZ_LOMO01000031.1"/>
</dbReference>
<dbReference type="InterPro" id="IPR011608">
    <property type="entry name" value="PRD"/>
</dbReference>